<dbReference type="EMBL" id="JAUDFV010000151">
    <property type="protein sequence ID" value="KAL2718827.1"/>
    <property type="molecule type" value="Genomic_DNA"/>
</dbReference>
<reference evidence="1 2" key="1">
    <citation type="journal article" date="2024" name="Ann. Entomol. Soc. Am.">
        <title>Genomic analyses of the southern and eastern yellowjacket wasps (Hymenoptera: Vespidae) reveal evolutionary signatures of social life.</title>
        <authorList>
            <person name="Catto M.A."/>
            <person name="Caine P.B."/>
            <person name="Orr S.E."/>
            <person name="Hunt B.G."/>
            <person name="Goodisman M.A.D."/>
        </authorList>
    </citation>
    <scope>NUCLEOTIDE SEQUENCE [LARGE SCALE GENOMIC DNA]</scope>
    <source>
        <strain evidence="1">233</strain>
        <tissue evidence="1">Head and thorax</tissue>
    </source>
</reference>
<evidence type="ECO:0000313" key="1">
    <source>
        <dbReference type="EMBL" id="KAL2718827.1"/>
    </source>
</evidence>
<organism evidence="1 2">
    <name type="scientific">Vespula squamosa</name>
    <name type="common">Southern yellow jacket</name>
    <name type="synonym">Wasp</name>
    <dbReference type="NCBI Taxonomy" id="30214"/>
    <lineage>
        <taxon>Eukaryota</taxon>
        <taxon>Metazoa</taxon>
        <taxon>Ecdysozoa</taxon>
        <taxon>Arthropoda</taxon>
        <taxon>Hexapoda</taxon>
        <taxon>Insecta</taxon>
        <taxon>Pterygota</taxon>
        <taxon>Neoptera</taxon>
        <taxon>Endopterygota</taxon>
        <taxon>Hymenoptera</taxon>
        <taxon>Apocrita</taxon>
        <taxon>Aculeata</taxon>
        <taxon>Vespoidea</taxon>
        <taxon>Vespidae</taxon>
        <taxon>Vespinae</taxon>
        <taxon>Vespula</taxon>
    </lineage>
</organism>
<keyword evidence="2" id="KW-1185">Reference proteome</keyword>
<accession>A0ABD2ADZ0</accession>
<comment type="caution">
    <text evidence="1">The sequence shown here is derived from an EMBL/GenBank/DDBJ whole genome shotgun (WGS) entry which is preliminary data.</text>
</comment>
<evidence type="ECO:0000313" key="2">
    <source>
        <dbReference type="Proteomes" id="UP001607302"/>
    </source>
</evidence>
<gene>
    <name evidence="1" type="ORF">V1478_011246</name>
</gene>
<sequence>MDRLKAMGTSSRPSRMIQSPLSFSERSFLLFYDKGPIKLAQWGMKIANAVSTDTVDVRFTSCRPFARDINEI</sequence>
<proteinExistence type="predicted"/>
<dbReference type="AlphaFoldDB" id="A0ABD2ADZ0"/>
<name>A0ABD2ADZ0_VESSQ</name>
<protein>
    <submittedName>
        <fullName evidence="1">Uncharacterized protein</fullName>
    </submittedName>
</protein>
<dbReference type="Proteomes" id="UP001607302">
    <property type="component" value="Unassembled WGS sequence"/>
</dbReference>